<gene>
    <name evidence="2" type="ORF">g.44463</name>
</gene>
<sequence>LVGWIATLLLIEVRSPLVCQFVLDFPSGNHITRSIRVQTKYTMKYFILLCILVAAARADGENDHSAIRFRRQAHRQPYHPPPQPSANYRPLNQAPGNIQQLLQYQQYREPIVNIPPQQPPNLGKGPGQPQLTNQAQVSQYKPNVQYGQAPQQPTYQNQAAAIAAQYRPQGQQYNPQQNQYAPQQQPHYQG</sequence>
<feature type="region of interest" description="Disordered" evidence="1">
    <location>
        <begin position="165"/>
        <end position="190"/>
    </location>
</feature>
<accession>A0A0C9RD03</accession>
<evidence type="ECO:0000313" key="2">
    <source>
        <dbReference type="EMBL" id="JAG74528.1"/>
    </source>
</evidence>
<evidence type="ECO:0000256" key="1">
    <source>
        <dbReference type="SAM" id="MobiDB-lite"/>
    </source>
</evidence>
<dbReference type="EMBL" id="GBYB01004761">
    <property type="protein sequence ID" value="JAG74528.1"/>
    <property type="molecule type" value="Transcribed_RNA"/>
</dbReference>
<dbReference type="AlphaFoldDB" id="A0A0C9RD03"/>
<organism evidence="2">
    <name type="scientific">Fopius arisanus</name>
    <dbReference type="NCBI Taxonomy" id="64838"/>
    <lineage>
        <taxon>Eukaryota</taxon>
        <taxon>Metazoa</taxon>
        <taxon>Ecdysozoa</taxon>
        <taxon>Arthropoda</taxon>
        <taxon>Hexapoda</taxon>
        <taxon>Insecta</taxon>
        <taxon>Pterygota</taxon>
        <taxon>Neoptera</taxon>
        <taxon>Endopterygota</taxon>
        <taxon>Hymenoptera</taxon>
        <taxon>Apocrita</taxon>
        <taxon>Ichneumonoidea</taxon>
        <taxon>Braconidae</taxon>
        <taxon>Opiinae</taxon>
        <taxon>Fopius</taxon>
    </lineage>
</organism>
<feature type="region of interest" description="Disordered" evidence="1">
    <location>
        <begin position="112"/>
        <end position="132"/>
    </location>
</feature>
<reference evidence="2" key="1">
    <citation type="submission" date="2015-01" db="EMBL/GenBank/DDBJ databases">
        <title>Transcriptome Assembly of Fopius arisanus.</title>
        <authorList>
            <person name="Geib S."/>
        </authorList>
    </citation>
    <scope>NUCLEOTIDE SEQUENCE</scope>
</reference>
<protein>
    <submittedName>
        <fullName evidence="2">ORF c22225_g2_i4|g.44463 c22225_g2_i4|m.444 63 type:5prime_partial len:191 (+) protein</fullName>
    </submittedName>
</protein>
<feature type="non-terminal residue" evidence="2">
    <location>
        <position position="1"/>
    </location>
</feature>
<name>A0A0C9RD03_9HYME</name>
<proteinExistence type="predicted"/>